<protein>
    <submittedName>
        <fullName evidence="1">Uncharacterized protein</fullName>
    </submittedName>
</protein>
<dbReference type="EMBL" id="GISG01143324">
    <property type="protein sequence ID" value="MBA4645713.1"/>
    <property type="molecule type" value="Transcribed_RNA"/>
</dbReference>
<name>A0A7C8ZMK7_OPUST</name>
<evidence type="ECO:0000313" key="1">
    <source>
        <dbReference type="EMBL" id="MBA4645713.1"/>
    </source>
</evidence>
<organism evidence="1">
    <name type="scientific">Opuntia streptacantha</name>
    <name type="common">Prickly pear cactus</name>
    <name type="synonym">Opuntia cardona</name>
    <dbReference type="NCBI Taxonomy" id="393608"/>
    <lineage>
        <taxon>Eukaryota</taxon>
        <taxon>Viridiplantae</taxon>
        <taxon>Streptophyta</taxon>
        <taxon>Embryophyta</taxon>
        <taxon>Tracheophyta</taxon>
        <taxon>Spermatophyta</taxon>
        <taxon>Magnoliopsida</taxon>
        <taxon>eudicotyledons</taxon>
        <taxon>Gunneridae</taxon>
        <taxon>Pentapetalae</taxon>
        <taxon>Caryophyllales</taxon>
        <taxon>Cactineae</taxon>
        <taxon>Cactaceae</taxon>
        <taxon>Opuntioideae</taxon>
        <taxon>Opuntia</taxon>
    </lineage>
</organism>
<dbReference type="AlphaFoldDB" id="A0A7C8ZMK7"/>
<reference evidence="1" key="2">
    <citation type="submission" date="2020-07" db="EMBL/GenBank/DDBJ databases">
        <authorList>
            <person name="Vera ALvarez R."/>
            <person name="Arias-Moreno D.M."/>
            <person name="Jimenez-Jacinto V."/>
            <person name="Jimenez-Bremont J.F."/>
            <person name="Swaminathan K."/>
            <person name="Moose S.P."/>
            <person name="Guerrero-Gonzalez M.L."/>
            <person name="Marino-Ramirez L."/>
            <person name="Landsman D."/>
            <person name="Rodriguez-Kessler M."/>
            <person name="Delgado-Sanchez P."/>
        </authorList>
    </citation>
    <scope>NUCLEOTIDE SEQUENCE</scope>
    <source>
        <tissue evidence="1">Cladode</tissue>
    </source>
</reference>
<accession>A0A7C8ZMK7</accession>
<proteinExistence type="predicted"/>
<sequence length="135" mass="15505">MLNSSMMQHYHRIRKRAKTTLQTNLTIKFNIYNSPQKLKHHKLILHLHFLIAFVSQFNQYSEARIQKFPELTSKIRTGDRGARFRSSPATQSRATAPSSLVLIHSRRNLTSGSDRKKAAKIVSICRLLPITGHGR</sequence>
<reference evidence="1" key="1">
    <citation type="journal article" date="2013" name="J. Plant Res.">
        <title>Effect of fungi and light on seed germination of three Opuntia species from semiarid lands of central Mexico.</title>
        <authorList>
            <person name="Delgado-Sanchez P."/>
            <person name="Jimenez-Bremont J.F."/>
            <person name="Guerrero-Gonzalez Mde L."/>
            <person name="Flores J."/>
        </authorList>
    </citation>
    <scope>NUCLEOTIDE SEQUENCE</scope>
    <source>
        <tissue evidence="1">Cladode</tissue>
    </source>
</reference>